<dbReference type="OrthoDB" id="3636612at2"/>
<evidence type="ECO:0000313" key="2">
    <source>
        <dbReference type="Proteomes" id="UP000199137"/>
    </source>
</evidence>
<dbReference type="Proteomes" id="UP000199137">
    <property type="component" value="Unassembled WGS sequence"/>
</dbReference>
<accession>A0A1I5EEP1</accession>
<dbReference type="RefSeq" id="WP_093572139.1">
    <property type="nucleotide sequence ID" value="NZ_FOWC01000001.1"/>
</dbReference>
<gene>
    <name evidence="1" type="ORF">SAMN05421854_101618</name>
</gene>
<evidence type="ECO:0000313" key="1">
    <source>
        <dbReference type="EMBL" id="SFO10058.1"/>
    </source>
</evidence>
<dbReference type="EMBL" id="FOWC01000001">
    <property type="protein sequence ID" value="SFO10058.1"/>
    <property type="molecule type" value="Genomic_DNA"/>
</dbReference>
<name>A0A1I5EEP1_9PSEU</name>
<reference evidence="1 2" key="1">
    <citation type="submission" date="2016-10" db="EMBL/GenBank/DDBJ databases">
        <authorList>
            <person name="de Groot N.N."/>
        </authorList>
    </citation>
    <scope>NUCLEOTIDE SEQUENCE [LARGE SCALE GENOMIC DNA]</scope>
    <source>
        <strain evidence="1 2">DSM 44637</strain>
    </source>
</reference>
<sequence>MAGESLDLFGNAVGDPVSTERDRMPVNDMNLIEKVLDVAENTGYVLVGPAERVYRLYARLAIESAPANEADAVHQLLDAKWLTKGGSHFYTCHGHSGPGNSVLVPRATKEKARHWRALAGRPSTSRERERKAS</sequence>
<organism evidence="1 2">
    <name type="scientific">Amycolatopsis rubida</name>
    <dbReference type="NCBI Taxonomy" id="112413"/>
    <lineage>
        <taxon>Bacteria</taxon>
        <taxon>Bacillati</taxon>
        <taxon>Actinomycetota</taxon>
        <taxon>Actinomycetes</taxon>
        <taxon>Pseudonocardiales</taxon>
        <taxon>Pseudonocardiaceae</taxon>
        <taxon>Amycolatopsis</taxon>
    </lineage>
</organism>
<proteinExistence type="predicted"/>
<dbReference type="AlphaFoldDB" id="A0A1I5EEP1"/>
<dbReference type="STRING" id="112413.SAMN05421854_101618"/>
<protein>
    <submittedName>
        <fullName evidence="1">Uncharacterized protein</fullName>
    </submittedName>
</protein>